<sequence>MDTSAEGEAFERATVSYENKGARFVISGPRSFQRQYAQLYFSRLARLSRNAAAAARTKWPGVPLVKTLGVGEDVDCVVIGTLFKQQRLRPSVLDEYTKDGALKQALGLTNFCDAADTIVMEDEGARLVLRGASDAALPVGVLVTGTVAAVRGRAESGGDFV</sequence>
<dbReference type="GO" id="GO:0043625">
    <property type="term" value="C:delta DNA polymerase complex"/>
    <property type="evidence" value="ECO:0007669"/>
    <property type="project" value="TreeGrafter"/>
</dbReference>
<comment type="similarity">
    <text evidence="1">Belongs to the DNA polymerase delta/II small subunit family.</text>
</comment>
<dbReference type="KEGG" id="mng:MNEG_2717"/>
<dbReference type="RefSeq" id="XP_013904256.1">
    <property type="nucleotide sequence ID" value="XM_014048802.1"/>
</dbReference>
<dbReference type="GO" id="GO:0006271">
    <property type="term" value="P:DNA strand elongation involved in DNA replication"/>
    <property type="evidence" value="ECO:0007669"/>
    <property type="project" value="TreeGrafter"/>
</dbReference>
<evidence type="ECO:0000313" key="5">
    <source>
        <dbReference type="Proteomes" id="UP000054498"/>
    </source>
</evidence>
<dbReference type="Pfam" id="PF18018">
    <property type="entry name" value="DNA_pol_D_N"/>
    <property type="match status" value="1"/>
</dbReference>
<keyword evidence="2" id="KW-0235">DNA replication</keyword>
<dbReference type="InterPro" id="IPR040663">
    <property type="entry name" value="DNA_pol_D_N"/>
</dbReference>
<keyword evidence="5" id="KW-1185">Reference proteome</keyword>
<feature type="domain" description="DNA polymerase delta subunit OB-fold" evidence="3">
    <location>
        <begin position="35"/>
        <end position="160"/>
    </location>
</feature>
<evidence type="ECO:0000256" key="2">
    <source>
        <dbReference type="ARBA" id="ARBA00022705"/>
    </source>
</evidence>
<dbReference type="AlphaFoldDB" id="A0A0D2MY13"/>
<evidence type="ECO:0000256" key="1">
    <source>
        <dbReference type="ARBA" id="ARBA00006035"/>
    </source>
</evidence>
<dbReference type="Proteomes" id="UP000054498">
    <property type="component" value="Unassembled WGS sequence"/>
</dbReference>
<dbReference type="InterPro" id="IPR024826">
    <property type="entry name" value="DNA_pol_delta/II_ssu"/>
</dbReference>
<dbReference type="PANTHER" id="PTHR10416:SF0">
    <property type="entry name" value="DNA POLYMERASE DELTA SUBUNIT 2"/>
    <property type="match status" value="1"/>
</dbReference>
<dbReference type="GeneID" id="25735595"/>
<protein>
    <submittedName>
        <fullName evidence="4">DNA polymerase delta small subunit</fullName>
    </submittedName>
</protein>
<reference evidence="4 5" key="1">
    <citation type="journal article" date="2013" name="BMC Genomics">
        <title>Reconstruction of the lipid metabolism for the microalga Monoraphidium neglectum from its genome sequence reveals characteristics suitable for biofuel production.</title>
        <authorList>
            <person name="Bogen C."/>
            <person name="Al-Dilaimi A."/>
            <person name="Albersmeier A."/>
            <person name="Wichmann J."/>
            <person name="Grundmann M."/>
            <person name="Rupp O."/>
            <person name="Lauersen K.J."/>
            <person name="Blifernez-Klassen O."/>
            <person name="Kalinowski J."/>
            <person name="Goesmann A."/>
            <person name="Mussgnug J.H."/>
            <person name="Kruse O."/>
        </authorList>
    </citation>
    <scope>NUCLEOTIDE SEQUENCE [LARGE SCALE GENOMIC DNA]</scope>
    <source>
        <strain evidence="4 5">SAG 48.87</strain>
    </source>
</reference>
<evidence type="ECO:0000259" key="3">
    <source>
        <dbReference type="Pfam" id="PF18018"/>
    </source>
</evidence>
<evidence type="ECO:0000313" key="4">
    <source>
        <dbReference type="EMBL" id="KIZ05237.1"/>
    </source>
</evidence>
<name>A0A0D2MY13_9CHLO</name>
<dbReference type="EMBL" id="KK100536">
    <property type="protein sequence ID" value="KIZ05237.1"/>
    <property type="molecule type" value="Genomic_DNA"/>
</dbReference>
<gene>
    <name evidence="4" type="ORF">MNEG_2717</name>
</gene>
<dbReference type="STRING" id="145388.A0A0D2MY13"/>
<proteinExistence type="inferred from homology"/>
<dbReference type="PANTHER" id="PTHR10416">
    <property type="entry name" value="DNA POLYMERASE DELTA SUBUNIT 2"/>
    <property type="match status" value="1"/>
</dbReference>
<feature type="non-terminal residue" evidence="4">
    <location>
        <position position="161"/>
    </location>
</feature>
<dbReference type="OrthoDB" id="3763at2759"/>
<accession>A0A0D2MY13</accession>
<organism evidence="4 5">
    <name type="scientific">Monoraphidium neglectum</name>
    <dbReference type="NCBI Taxonomy" id="145388"/>
    <lineage>
        <taxon>Eukaryota</taxon>
        <taxon>Viridiplantae</taxon>
        <taxon>Chlorophyta</taxon>
        <taxon>core chlorophytes</taxon>
        <taxon>Chlorophyceae</taxon>
        <taxon>CS clade</taxon>
        <taxon>Sphaeropleales</taxon>
        <taxon>Selenastraceae</taxon>
        <taxon>Monoraphidium</taxon>
    </lineage>
</organism>
<dbReference type="Gene3D" id="2.40.50.430">
    <property type="match status" value="1"/>
</dbReference>